<dbReference type="Pfam" id="PF14121">
    <property type="entry name" value="Porin_10"/>
    <property type="match status" value="1"/>
</dbReference>
<accession>M7N6T1</accession>
<dbReference type="STRING" id="1279009.ADICEAN_01914"/>
<dbReference type="PATRIC" id="fig|1279009.4.peg.1944"/>
<gene>
    <name evidence="1" type="ORF">ADICEAN_01914</name>
</gene>
<dbReference type="AlphaFoldDB" id="M7N6T1"/>
<evidence type="ECO:0008006" key="3">
    <source>
        <dbReference type="Google" id="ProtNLM"/>
    </source>
</evidence>
<evidence type="ECO:0000313" key="1">
    <source>
        <dbReference type="EMBL" id="EMR02941.1"/>
    </source>
</evidence>
<keyword evidence="2" id="KW-1185">Reference proteome</keyword>
<dbReference type="eggNOG" id="COG4206">
    <property type="taxonomic scope" value="Bacteria"/>
</dbReference>
<dbReference type="EMBL" id="AODQ01000040">
    <property type="protein sequence ID" value="EMR02941.1"/>
    <property type="molecule type" value="Genomic_DNA"/>
</dbReference>
<sequence length="631" mass="72253">MYPELLILHVHYRNLLYFTLLLLALPLGLQAQIVDDSTRLVYGPQTTTYVRESSLYYQSGQTYHPDTAVRNFYRLLPTEQSGYRLQDLGNVGTAMQPIYYTPPQEIGARSGFTVYDYWFNDAEEIRYYNTRSPYTRLFYSQGGNGRSWVDVTHARNVTPRWNVGGDFRRITADKQIGPTRTRDEKQTVSTAYDLFTWYKDSVDRYQLMANLSRMRHRVQEPGGILVSPTATPATITDIIRYADSPIRRATARSEELRLNYHLYHQYKLASALQLYHIVDRSSSTNLYEDQQPDSVYYRTSIPANYGTYTDEFTTRILQNQGGIKGGYGAGQWNAYIKHRAIRFLPGAGEEEQINEVGAGGYLALQPDTIRTLRLEAEVRTDGQYRFEALAQNNWLQLRYQRSQYKPAFIYGYRNTLVNEWQYEFKDPIADRLEGTLLLNLGPLRLQPGLSLAIVQNPLYLRAEGLNGTTRPIGIQPVQGAAAQILSPRLRFGLSLGHFHWDADAQYTLVTGNSAEAFQVPDWLVNSSLYFEGPLFGGNLIGQLGVDVHLKAAYYADAYDPALRQFVVQQDFLVPSYPIANLFFGFKVNRTRIFARMSHLNQGMTAAGYFPTPYYSGLQRTFDLGIDWLFFD</sequence>
<name>M7N6T1_9BACT</name>
<protein>
    <recommendedName>
        <fullName evidence="3">Porin</fullName>
    </recommendedName>
</protein>
<reference evidence="1 2" key="1">
    <citation type="journal article" date="2013" name="Genome Announc.">
        <title>Draft Genome Sequence of Cesiribacter andamanensis Strain AMV16T, Isolated from a Soil Sample from a Mud Volcano in the Andaman Islands, India.</title>
        <authorList>
            <person name="Shivaji S."/>
            <person name="Ara S."/>
            <person name="Begum Z."/>
            <person name="Srinivas T.N."/>
            <person name="Singh A."/>
            <person name="Kumar Pinnaka A."/>
        </authorList>
    </citation>
    <scope>NUCLEOTIDE SEQUENCE [LARGE SCALE GENOMIC DNA]</scope>
    <source>
        <strain evidence="1 2">AMV16</strain>
    </source>
</reference>
<dbReference type="InterPro" id="IPR025631">
    <property type="entry name" value="Porin_10"/>
</dbReference>
<dbReference type="Proteomes" id="UP000011910">
    <property type="component" value="Unassembled WGS sequence"/>
</dbReference>
<evidence type="ECO:0000313" key="2">
    <source>
        <dbReference type="Proteomes" id="UP000011910"/>
    </source>
</evidence>
<proteinExistence type="predicted"/>
<comment type="caution">
    <text evidence="1">The sequence shown here is derived from an EMBL/GenBank/DDBJ whole genome shotgun (WGS) entry which is preliminary data.</text>
</comment>
<organism evidence="1 2">
    <name type="scientific">Cesiribacter andamanensis AMV16</name>
    <dbReference type="NCBI Taxonomy" id="1279009"/>
    <lineage>
        <taxon>Bacteria</taxon>
        <taxon>Pseudomonadati</taxon>
        <taxon>Bacteroidota</taxon>
        <taxon>Cytophagia</taxon>
        <taxon>Cytophagales</taxon>
        <taxon>Cesiribacteraceae</taxon>
        <taxon>Cesiribacter</taxon>
    </lineage>
</organism>